<feature type="compositionally biased region" description="Basic and acidic residues" evidence="1">
    <location>
        <begin position="133"/>
        <end position="145"/>
    </location>
</feature>
<keyword evidence="3" id="KW-1185">Reference proteome</keyword>
<reference evidence="2 3" key="1">
    <citation type="submission" date="2022-02" db="EMBL/GenBank/DDBJ databases">
        <title>Comparative genomics of the first Antarctic Pseudomonas spp. capable of biotransforming 2,4,6-Trinitrotoluene.</title>
        <authorList>
            <person name="Cabrera M.A."/>
            <person name="Marquez S.L."/>
            <person name="Perez-Donoso J.M."/>
        </authorList>
    </citation>
    <scope>NUCLEOTIDE SEQUENCE [LARGE SCALE GENOMIC DNA]</scope>
    <source>
        <strain evidence="2 3">TNT19</strain>
    </source>
</reference>
<name>A0ABT0F220_9PSED</name>
<gene>
    <name evidence="2" type="ORF">L9059_18115</name>
</gene>
<accession>A0ABT0F220</accession>
<evidence type="ECO:0000313" key="3">
    <source>
        <dbReference type="Proteomes" id="UP001299876"/>
    </source>
</evidence>
<protein>
    <submittedName>
        <fullName evidence="2">Uncharacterized protein</fullName>
    </submittedName>
</protein>
<feature type="region of interest" description="Disordered" evidence="1">
    <location>
        <begin position="125"/>
        <end position="158"/>
    </location>
</feature>
<dbReference type="EMBL" id="JAKNRW010000016">
    <property type="protein sequence ID" value="MCK1792066.1"/>
    <property type="molecule type" value="Genomic_DNA"/>
</dbReference>
<dbReference type="RefSeq" id="WP_247292335.1">
    <property type="nucleotide sequence ID" value="NZ_JAKNRW010000016.1"/>
</dbReference>
<evidence type="ECO:0000313" key="2">
    <source>
        <dbReference type="EMBL" id="MCK1792066.1"/>
    </source>
</evidence>
<evidence type="ECO:0000256" key="1">
    <source>
        <dbReference type="SAM" id="MobiDB-lite"/>
    </source>
</evidence>
<proteinExistence type="predicted"/>
<sequence>MIRNVTVRHNNFLPIFSDAIVLYEAAVDCGNEVLQNALAKASILSVNYAIEAAANSFLESIEVTEKLKKKFDKFSTLDKFDFVLQWHTDNQLMLGDRHVQNVDNLISNRNAMVHPKVTPKIVQVNTSNNPGEQIKHSVIKPEPKKGRSQKPKLLGDDPELYTNRDAKEALIVMTSFLNVFVEQWWGIGHEAAEQFLFQTWDGSINARSVMFREHQIQTLIRNNEFLKIRFMGIYGMEETVGH</sequence>
<dbReference type="Proteomes" id="UP001299876">
    <property type="component" value="Unassembled WGS sequence"/>
</dbReference>
<comment type="caution">
    <text evidence="2">The sequence shown here is derived from an EMBL/GenBank/DDBJ whole genome shotgun (WGS) entry which is preliminary data.</text>
</comment>
<organism evidence="2 3">
    <name type="scientific">Pseudomonas violetae</name>
    <dbReference type="NCBI Taxonomy" id="2915813"/>
    <lineage>
        <taxon>Bacteria</taxon>
        <taxon>Pseudomonadati</taxon>
        <taxon>Pseudomonadota</taxon>
        <taxon>Gammaproteobacteria</taxon>
        <taxon>Pseudomonadales</taxon>
        <taxon>Pseudomonadaceae</taxon>
        <taxon>Pseudomonas</taxon>
    </lineage>
</organism>